<keyword evidence="2" id="KW-1185">Reference proteome</keyword>
<evidence type="ECO:0000313" key="2">
    <source>
        <dbReference type="Proteomes" id="UP000023152"/>
    </source>
</evidence>
<dbReference type="Proteomes" id="UP000023152">
    <property type="component" value="Unassembled WGS sequence"/>
</dbReference>
<proteinExistence type="predicted"/>
<dbReference type="EMBL" id="ASPP01044147">
    <property type="protein sequence ID" value="ETN99370.1"/>
    <property type="molecule type" value="Genomic_DNA"/>
</dbReference>
<reference evidence="1 2" key="1">
    <citation type="journal article" date="2013" name="Curr. Biol.">
        <title>The Genome of the Foraminiferan Reticulomyxa filosa.</title>
        <authorList>
            <person name="Glockner G."/>
            <person name="Hulsmann N."/>
            <person name="Schleicher M."/>
            <person name="Noegel A.A."/>
            <person name="Eichinger L."/>
            <person name="Gallinger C."/>
            <person name="Pawlowski J."/>
            <person name="Sierra R."/>
            <person name="Euteneuer U."/>
            <person name="Pillet L."/>
            <person name="Moustafa A."/>
            <person name="Platzer M."/>
            <person name="Groth M."/>
            <person name="Szafranski K."/>
            <person name="Schliwa M."/>
        </authorList>
    </citation>
    <scope>NUCLEOTIDE SEQUENCE [LARGE SCALE GENOMIC DNA]</scope>
</reference>
<protein>
    <submittedName>
        <fullName evidence="1">Uncharacterized protein</fullName>
    </submittedName>
</protein>
<organism evidence="1 2">
    <name type="scientific">Reticulomyxa filosa</name>
    <dbReference type="NCBI Taxonomy" id="46433"/>
    <lineage>
        <taxon>Eukaryota</taxon>
        <taxon>Sar</taxon>
        <taxon>Rhizaria</taxon>
        <taxon>Retaria</taxon>
        <taxon>Foraminifera</taxon>
        <taxon>Monothalamids</taxon>
        <taxon>Reticulomyxidae</taxon>
        <taxon>Reticulomyxa</taxon>
    </lineage>
</organism>
<gene>
    <name evidence="1" type="ORF">RFI_38111</name>
</gene>
<comment type="caution">
    <text evidence="1">The sequence shown here is derived from an EMBL/GenBank/DDBJ whole genome shotgun (WGS) entry which is preliminary data.</text>
</comment>
<dbReference type="AlphaFoldDB" id="X6LDG0"/>
<name>X6LDG0_RETFI</name>
<dbReference type="Gene3D" id="3.40.50.1460">
    <property type="match status" value="1"/>
</dbReference>
<sequence length="137" mass="16130">MESEKGSYFTNYFCSIMMQNISSPKPLEDNLKTISKFIKKNVNTEQLIEYVSTLNQQVFLYNKNKIIELDEDDEWNEANKKAHEIINEMVNNNQQGIVIVVATNIDKLAKPNDRWFWQDVPLTMMISSNEYMKQKLI</sequence>
<evidence type="ECO:0000313" key="1">
    <source>
        <dbReference type="EMBL" id="ETN99370.1"/>
    </source>
</evidence>
<accession>X6LDG0</accession>
<feature type="non-terminal residue" evidence="1">
    <location>
        <position position="137"/>
    </location>
</feature>